<dbReference type="Proteomes" id="UP000238650">
    <property type="component" value="Unassembled WGS sequence"/>
</dbReference>
<dbReference type="InterPro" id="IPR032687">
    <property type="entry name" value="AraC-type_N"/>
</dbReference>
<dbReference type="Pfam" id="PF12625">
    <property type="entry name" value="Arabinose_bd"/>
    <property type="match status" value="1"/>
</dbReference>
<dbReference type="GO" id="GO:0005829">
    <property type="term" value="C:cytosol"/>
    <property type="evidence" value="ECO:0007669"/>
    <property type="project" value="TreeGrafter"/>
</dbReference>
<dbReference type="AlphaFoldDB" id="A0A2S9QSR1"/>
<dbReference type="PROSITE" id="PS01124">
    <property type="entry name" value="HTH_ARAC_FAMILY_2"/>
    <property type="match status" value="1"/>
</dbReference>
<sequence length="349" mass="37673">MHPVPPATPEPPPTEPSSAIVAPHIIRYLVLVAEERGVSLDRALRSVSLSRATLDSPALRVSYRQGRVVIGAALRELGVPALGLLVGARQPITASGVLGLAMMASATLEEAVTVGMRFQGLVGSMVRWGAAREGAQLVVTASVSDDRSPVDRFLVEEGLANTARMAREGAGVPVRVELARPAPPAAEARMFTEHFGSPARFGAGRNAWLVPLQRAREPLPTADRWARAEAIRVLEAQSLHVVARQELVAVLAARIEDALPEVLPLARHAQALATSERTLRRRLADAGSGYAEVLDEVRRSLAERLLARDELTLADVSLRLGYSDERSLRRSVHRWFGTTPRGLRRGSQA</sequence>
<protein>
    <submittedName>
        <fullName evidence="5">AraC family transcriptional regulator</fullName>
    </submittedName>
</protein>
<evidence type="ECO:0000256" key="1">
    <source>
        <dbReference type="ARBA" id="ARBA00023015"/>
    </source>
</evidence>
<reference evidence="5 6" key="1">
    <citation type="journal article" date="2017" name="New Microbes New Infect">
        <title>Genome sequence of 'Leucobacter massiliensis' sp. nov. isolated from human pharynx after travel to the 2014 Hajj.</title>
        <authorList>
            <person name="Leangapichart T."/>
            <person name="Gautret P."/>
            <person name="Nguyen T.T."/>
            <person name="Armstrong N."/>
            <person name="Rolain J.M."/>
        </authorList>
    </citation>
    <scope>NUCLEOTIDE SEQUENCE [LARGE SCALE GENOMIC DNA]</scope>
    <source>
        <strain evidence="5 6">122RC15</strain>
    </source>
</reference>
<gene>
    <name evidence="5" type="ORF">B4915_00785</name>
</gene>
<evidence type="ECO:0000313" key="6">
    <source>
        <dbReference type="Proteomes" id="UP000238650"/>
    </source>
</evidence>
<dbReference type="PANTHER" id="PTHR47894">
    <property type="entry name" value="HTH-TYPE TRANSCRIPTIONAL REGULATOR GADX"/>
    <property type="match status" value="1"/>
</dbReference>
<feature type="domain" description="HTH araC/xylS-type" evidence="4">
    <location>
        <begin position="245"/>
        <end position="346"/>
    </location>
</feature>
<organism evidence="5 6">
    <name type="scientific">Leucobacter massiliensis</name>
    <dbReference type="NCBI Taxonomy" id="1686285"/>
    <lineage>
        <taxon>Bacteria</taxon>
        <taxon>Bacillati</taxon>
        <taxon>Actinomycetota</taxon>
        <taxon>Actinomycetes</taxon>
        <taxon>Micrococcales</taxon>
        <taxon>Microbacteriaceae</taxon>
        <taxon>Leucobacter</taxon>
    </lineage>
</organism>
<dbReference type="GO" id="GO:0003700">
    <property type="term" value="F:DNA-binding transcription factor activity"/>
    <property type="evidence" value="ECO:0007669"/>
    <property type="project" value="InterPro"/>
</dbReference>
<dbReference type="Gene3D" id="1.10.10.60">
    <property type="entry name" value="Homeodomain-like"/>
    <property type="match status" value="1"/>
</dbReference>
<evidence type="ECO:0000259" key="4">
    <source>
        <dbReference type="PROSITE" id="PS01124"/>
    </source>
</evidence>
<dbReference type="OrthoDB" id="5241536at2"/>
<dbReference type="SMART" id="SM00342">
    <property type="entry name" value="HTH_ARAC"/>
    <property type="match status" value="1"/>
</dbReference>
<keyword evidence="2" id="KW-0238">DNA-binding</keyword>
<proteinExistence type="predicted"/>
<comment type="caution">
    <text evidence="5">The sequence shown here is derived from an EMBL/GenBank/DDBJ whole genome shotgun (WGS) entry which is preliminary data.</text>
</comment>
<dbReference type="EMBL" id="MWZD01000008">
    <property type="protein sequence ID" value="PRI12633.1"/>
    <property type="molecule type" value="Genomic_DNA"/>
</dbReference>
<evidence type="ECO:0000313" key="5">
    <source>
        <dbReference type="EMBL" id="PRI12633.1"/>
    </source>
</evidence>
<dbReference type="InterPro" id="IPR009057">
    <property type="entry name" value="Homeodomain-like_sf"/>
</dbReference>
<keyword evidence="1" id="KW-0805">Transcription regulation</keyword>
<dbReference type="GO" id="GO:0000976">
    <property type="term" value="F:transcription cis-regulatory region binding"/>
    <property type="evidence" value="ECO:0007669"/>
    <property type="project" value="TreeGrafter"/>
</dbReference>
<dbReference type="InterPro" id="IPR018060">
    <property type="entry name" value="HTH_AraC"/>
</dbReference>
<evidence type="ECO:0000256" key="2">
    <source>
        <dbReference type="ARBA" id="ARBA00023125"/>
    </source>
</evidence>
<dbReference type="Pfam" id="PF12833">
    <property type="entry name" value="HTH_18"/>
    <property type="match status" value="1"/>
</dbReference>
<keyword evidence="6" id="KW-1185">Reference proteome</keyword>
<evidence type="ECO:0000256" key="3">
    <source>
        <dbReference type="ARBA" id="ARBA00023163"/>
    </source>
</evidence>
<dbReference type="PANTHER" id="PTHR47894:SF1">
    <property type="entry name" value="HTH-TYPE TRANSCRIPTIONAL REGULATOR VQSM"/>
    <property type="match status" value="1"/>
</dbReference>
<dbReference type="RefSeq" id="WP_105803957.1">
    <property type="nucleotide sequence ID" value="NZ_MWZD01000008.1"/>
</dbReference>
<keyword evidence="3" id="KW-0804">Transcription</keyword>
<name>A0A2S9QSR1_9MICO</name>
<accession>A0A2S9QSR1</accession>
<dbReference type="SUPFAM" id="SSF46689">
    <property type="entry name" value="Homeodomain-like"/>
    <property type="match status" value="1"/>
</dbReference>